<keyword evidence="1" id="KW-0732">Signal</keyword>
<sequence>MKLQNLRQLATAILIFGISVTAHAQQSEVQTERNSLLEAALKRSEEPTSKSVFFINKTQSDIETVKNIPSKNVKSVKVLIGDNVKKKFREKGINQLVMVTTKD</sequence>
<evidence type="ECO:0000256" key="1">
    <source>
        <dbReference type="SAM" id="SignalP"/>
    </source>
</evidence>
<evidence type="ECO:0000313" key="2">
    <source>
        <dbReference type="EMBL" id="SHE61968.1"/>
    </source>
</evidence>
<feature type="chain" id="PRO_5013245679" evidence="1">
    <location>
        <begin position="25"/>
        <end position="103"/>
    </location>
</feature>
<gene>
    <name evidence="2" type="ORF">SAMN05443633_101631</name>
</gene>
<dbReference type="OrthoDB" id="1262165at2"/>
<dbReference type="AlphaFoldDB" id="A0A1M4UZ94"/>
<accession>A0A1M4UZ94</accession>
<name>A0A1M4UZ94_9FLAO</name>
<feature type="signal peptide" evidence="1">
    <location>
        <begin position="1"/>
        <end position="24"/>
    </location>
</feature>
<dbReference type="Proteomes" id="UP000184518">
    <property type="component" value="Unassembled WGS sequence"/>
</dbReference>
<dbReference type="RefSeq" id="WP_072953145.1">
    <property type="nucleotide sequence ID" value="NZ_FQUT01000001.1"/>
</dbReference>
<protein>
    <submittedName>
        <fullName evidence="2">Uncharacterized protein</fullName>
    </submittedName>
</protein>
<reference evidence="3" key="1">
    <citation type="submission" date="2016-11" db="EMBL/GenBank/DDBJ databases">
        <authorList>
            <person name="Varghese N."/>
            <person name="Submissions S."/>
        </authorList>
    </citation>
    <scope>NUCLEOTIDE SEQUENCE [LARGE SCALE GENOMIC DNA]</scope>
    <source>
        <strain evidence="3">DSM 27619</strain>
    </source>
</reference>
<proteinExistence type="predicted"/>
<organism evidence="2 3">
    <name type="scientific">Chryseobacterium arachidis</name>
    <dbReference type="NCBI Taxonomy" id="1416778"/>
    <lineage>
        <taxon>Bacteria</taxon>
        <taxon>Pseudomonadati</taxon>
        <taxon>Bacteroidota</taxon>
        <taxon>Flavobacteriia</taxon>
        <taxon>Flavobacteriales</taxon>
        <taxon>Weeksellaceae</taxon>
        <taxon>Chryseobacterium group</taxon>
        <taxon>Chryseobacterium</taxon>
    </lineage>
</organism>
<keyword evidence="3" id="KW-1185">Reference proteome</keyword>
<dbReference type="EMBL" id="FQUT01000001">
    <property type="protein sequence ID" value="SHE61968.1"/>
    <property type="molecule type" value="Genomic_DNA"/>
</dbReference>
<dbReference type="STRING" id="1416778.SAMN05443633_101631"/>
<evidence type="ECO:0000313" key="3">
    <source>
        <dbReference type="Proteomes" id="UP000184518"/>
    </source>
</evidence>